<dbReference type="PANTHER" id="PTHR19848">
    <property type="entry name" value="WD40 REPEAT PROTEIN"/>
    <property type="match status" value="1"/>
</dbReference>
<feature type="repeat" description="WD" evidence="3">
    <location>
        <begin position="673"/>
        <end position="712"/>
    </location>
</feature>
<comment type="caution">
    <text evidence="6">The sequence shown here is derived from an EMBL/GenBank/DDBJ whole genome shotgun (WGS) entry which is preliminary data.</text>
</comment>
<dbReference type="InterPro" id="IPR019775">
    <property type="entry name" value="WD40_repeat_CS"/>
</dbReference>
<evidence type="ECO:0000256" key="3">
    <source>
        <dbReference type="PROSITE-ProRule" id="PRU00221"/>
    </source>
</evidence>
<feature type="domain" description="F-box" evidence="5">
    <location>
        <begin position="291"/>
        <end position="365"/>
    </location>
</feature>
<dbReference type="Pfam" id="PF00400">
    <property type="entry name" value="WD40"/>
    <property type="match status" value="5"/>
</dbReference>
<keyword evidence="7" id="KW-1185">Reference proteome</keyword>
<dbReference type="PROSITE" id="PS50082">
    <property type="entry name" value="WD_REPEATS_2"/>
    <property type="match status" value="5"/>
</dbReference>
<evidence type="ECO:0000313" key="6">
    <source>
        <dbReference type="EMBL" id="KAF4612959.1"/>
    </source>
</evidence>
<protein>
    <recommendedName>
        <fullName evidence="5">F-box domain-containing protein</fullName>
    </recommendedName>
</protein>
<reference evidence="6 7" key="1">
    <citation type="submission" date="2019-12" db="EMBL/GenBank/DDBJ databases">
        <authorList>
            <person name="Floudas D."/>
            <person name="Bentzer J."/>
            <person name="Ahren D."/>
            <person name="Johansson T."/>
            <person name="Persson P."/>
            <person name="Tunlid A."/>
        </authorList>
    </citation>
    <scope>NUCLEOTIDE SEQUENCE [LARGE SCALE GENOMIC DNA]</scope>
    <source>
        <strain evidence="6 7">CBS 102.39</strain>
    </source>
</reference>
<proteinExistence type="predicted"/>
<feature type="repeat" description="WD" evidence="3">
    <location>
        <begin position="793"/>
        <end position="834"/>
    </location>
</feature>
<evidence type="ECO:0000259" key="5">
    <source>
        <dbReference type="Pfam" id="PF12937"/>
    </source>
</evidence>
<evidence type="ECO:0000313" key="7">
    <source>
        <dbReference type="Proteomes" id="UP000521872"/>
    </source>
</evidence>
<feature type="repeat" description="WD" evidence="3">
    <location>
        <begin position="500"/>
        <end position="539"/>
    </location>
</feature>
<sequence>MASSSSSRATSAPPSAFPNSQRLRPVSRRAASSFDVRPYDAATIQRHHRTASSSAMPFSRSCIISRPASPTIPASTSQGGDPRLSRIVSTVLGSPFHHEVHPPDNVLDGQAQGGRSSPTPTADFSIIDADIEDSDSNPFIPGGYPTRFRSTPRTFGRGRSNNYNAGNIAGNQDSSPQSPGFLKSILPRLWDVFTSPSRATNVNSTPTQSSSSRTISAPSQSNPSWYTTPSGRNSPVYWNAGKGKWKAGTRNDTAEVIDYSELPPLDGEEGELIDDEACFIDVQSTRGIDIISLLPTELALHVLSLLCLSNTSAKAPVSPGRSNLTVGDSDGSSHEALEALLSCRLVSRTWCRLASDNAVWRVLFLSRWDIDLRRAGDSTPQTRNVRATLGKTWDVDLVDIGSKAKRLLGLSFPVADAPVKVAPLRLDWRIQYRERLELDLRWANKARGDMFGDLNPSEDSTRRMGGIFSGMNIVPLGSTRNVEVINNRSTRSYEPTAMQIAGHTDSVYCLEFDSRRIITGSRDRSIKVWSLRTGKLLGSFVGAHRGSVLCLKFETDWDRPEWKDNDTASEEEESFDDAYGSYDGIGSSTTGLVDQPRKQMDMDDTTSQKSKDISSRVGFMVSGSSDCSVCVWNLTLGAVISDEDSASVEDNNSVRYADENSDREVTGEVRAILKGHSGGVLDLRIDKQWIVSCSKDAVIRVWNRKSLKLHRALRGHEGPVNAVGLQSGKVVSASGDGKMILWDIDSGERLRTFEGHDRGLACIEFKDDLIVSGSNDCKIKVWRASTGDCLRTLMGHDALVRALSFDPRSGRLVSASYDKSVKVWDLSTGKLVREFQKIHASHIFDVKFDIGRIVSTSHDQKIVVLDFSTDLNVSLFV</sequence>
<gene>
    <name evidence="6" type="ORF">D9613_011179</name>
</gene>
<dbReference type="PRINTS" id="PR00320">
    <property type="entry name" value="GPROTEINBRPT"/>
</dbReference>
<dbReference type="SMART" id="SM00320">
    <property type="entry name" value="WD40"/>
    <property type="match status" value="7"/>
</dbReference>
<feature type="repeat" description="WD" evidence="3">
    <location>
        <begin position="753"/>
        <end position="792"/>
    </location>
</feature>
<accession>A0A8H4VM65</accession>
<feature type="repeat" description="WD" evidence="3">
    <location>
        <begin position="713"/>
        <end position="752"/>
    </location>
</feature>
<feature type="compositionally biased region" description="Low complexity" evidence="4">
    <location>
        <begin position="1"/>
        <end position="14"/>
    </location>
</feature>
<keyword evidence="1 3" id="KW-0853">WD repeat</keyword>
<name>A0A8H4VM65_9AGAR</name>
<dbReference type="InterPro" id="IPR001680">
    <property type="entry name" value="WD40_rpt"/>
</dbReference>
<feature type="region of interest" description="Disordered" evidence="4">
    <location>
        <begin position="196"/>
        <end position="232"/>
    </location>
</feature>
<dbReference type="InterPro" id="IPR015943">
    <property type="entry name" value="WD40/YVTN_repeat-like_dom_sf"/>
</dbReference>
<evidence type="ECO:0000256" key="1">
    <source>
        <dbReference type="ARBA" id="ARBA00022574"/>
    </source>
</evidence>
<dbReference type="InterPro" id="IPR036322">
    <property type="entry name" value="WD40_repeat_dom_sf"/>
</dbReference>
<feature type="region of interest" description="Disordered" evidence="4">
    <location>
        <begin position="561"/>
        <end position="609"/>
    </location>
</feature>
<dbReference type="InterPro" id="IPR036047">
    <property type="entry name" value="F-box-like_dom_sf"/>
</dbReference>
<dbReference type="Proteomes" id="UP000521872">
    <property type="component" value="Unassembled WGS sequence"/>
</dbReference>
<dbReference type="SUPFAM" id="SSF81383">
    <property type="entry name" value="F-box domain"/>
    <property type="match status" value="1"/>
</dbReference>
<dbReference type="SUPFAM" id="SSF50978">
    <property type="entry name" value="WD40 repeat-like"/>
    <property type="match status" value="1"/>
</dbReference>
<dbReference type="Gene3D" id="2.130.10.10">
    <property type="entry name" value="YVTN repeat-like/Quinoprotein amine dehydrogenase"/>
    <property type="match status" value="2"/>
</dbReference>
<evidence type="ECO:0000256" key="2">
    <source>
        <dbReference type="ARBA" id="ARBA00022737"/>
    </source>
</evidence>
<organism evidence="6 7">
    <name type="scientific">Agrocybe pediades</name>
    <dbReference type="NCBI Taxonomy" id="84607"/>
    <lineage>
        <taxon>Eukaryota</taxon>
        <taxon>Fungi</taxon>
        <taxon>Dikarya</taxon>
        <taxon>Basidiomycota</taxon>
        <taxon>Agaricomycotina</taxon>
        <taxon>Agaricomycetes</taxon>
        <taxon>Agaricomycetidae</taxon>
        <taxon>Agaricales</taxon>
        <taxon>Agaricineae</taxon>
        <taxon>Strophariaceae</taxon>
        <taxon>Agrocybe</taxon>
    </lineage>
</organism>
<dbReference type="PANTHER" id="PTHR19848:SF8">
    <property type="entry name" value="F-BOX AND WD REPEAT DOMAIN CONTAINING 7"/>
    <property type="match status" value="1"/>
</dbReference>
<dbReference type="Pfam" id="PF12937">
    <property type="entry name" value="F-box-like"/>
    <property type="match status" value="1"/>
</dbReference>
<feature type="compositionally biased region" description="Acidic residues" evidence="4">
    <location>
        <begin position="567"/>
        <end position="576"/>
    </location>
</feature>
<dbReference type="AlphaFoldDB" id="A0A8H4VM65"/>
<dbReference type="InterPro" id="IPR001810">
    <property type="entry name" value="F-box_dom"/>
</dbReference>
<evidence type="ECO:0000256" key="4">
    <source>
        <dbReference type="SAM" id="MobiDB-lite"/>
    </source>
</evidence>
<dbReference type="EMBL" id="JAACJL010000046">
    <property type="protein sequence ID" value="KAF4612959.1"/>
    <property type="molecule type" value="Genomic_DNA"/>
</dbReference>
<dbReference type="PROSITE" id="PS00678">
    <property type="entry name" value="WD_REPEATS_1"/>
    <property type="match status" value="2"/>
</dbReference>
<feature type="region of interest" description="Disordered" evidence="4">
    <location>
        <begin position="1"/>
        <end position="36"/>
    </location>
</feature>
<dbReference type="CDD" id="cd00200">
    <property type="entry name" value="WD40"/>
    <property type="match status" value="1"/>
</dbReference>
<dbReference type="InterPro" id="IPR020472">
    <property type="entry name" value="WD40_PAC1"/>
</dbReference>
<dbReference type="PROSITE" id="PS50294">
    <property type="entry name" value="WD_REPEATS_REGION"/>
    <property type="match status" value="4"/>
</dbReference>
<dbReference type="Gene3D" id="1.20.1280.50">
    <property type="match status" value="1"/>
</dbReference>
<feature type="region of interest" description="Disordered" evidence="4">
    <location>
        <begin position="135"/>
        <end position="181"/>
    </location>
</feature>
<keyword evidence="2" id="KW-0677">Repeat</keyword>
<feature type="compositionally biased region" description="Polar residues" evidence="4">
    <location>
        <begin position="148"/>
        <end position="178"/>
    </location>
</feature>